<dbReference type="AlphaFoldDB" id="A0A5E4CVR1"/>
<evidence type="ECO:0000256" key="1">
    <source>
        <dbReference type="SAM" id="SignalP"/>
    </source>
</evidence>
<proteinExistence type="predicted"/>
<sequence length="102" mass="11937">MIFQNMLWISFIFVIHWFKMYSSIPNYSCFSFSLTSLRPLSKNKDSLLMETELDILKYHSAPKLGQEDQMEVSSLLPLDPTLECHSPPPDYNFVLHYSTLPM</sequence>
<accession>A0A5E4CVR1</accession>
<protein>
    <submittedName>
        <fullName evidence="3">Uncharacterized protein</fullName>
    </submittedName>
</protein>
<dbReference type="Proteomes" id="UP000335636">
    <property type="component" value="Unassembled WGS sequence"/>
</dbReference>
<feature type="chain" id="PRO_5036367800" evidence="1">
    <location>
        <begin position="23"/>
        <end position="102"/>
    </location>
</feature>
<dbReference type="EMBL" id="CABDUW010002217">
    <property type="protein sequence ID" value="VTJ85924.1"/>
    <property type="molecule type" value="Genomic_DNA"/>
</dbReference>
<reference evidence="3 4" key="1">
    <citation type="submission" date="2019-04" db="EMBL/GenBank/DDBJ databases">
        <authorList>
            <person name="Alioto T."/>
            <person name="Alioto T."/>
        </authorList>
    </citation>
    <scope>NUCLEOTIDE SEQUENCE [LARGE SCALE GENOMIC DNA]</scope>
</reference>
<gene>
    <name evidence="2" type="ORF">GHT09_013772</name>
    <name evidence="3" type="ORF">MONAX_5E027201</name>
</gene>
<keyword evidence="4" id="KW-1185">Reference proteome</keyword>
<feature type="signal peptide" evidence="1">
    <location>
        <begin position="1"/>
        <end position="22"/>
    </location>
</feature>
<name>A0A5E4CVR1_MARMO</name>
<evidence type="ECO:0000313" key="4">
    <source>
        <dbReference type="Proteomes" id="UP000335636"/>
    </source>
</evidence>
<evidence type="ECO:0000313" key="2">
    <source>
        <dbReference type="EMBL" id="KAF7475399.1"/>
    </source>
</evidence>
<dbReference type="Proteomes" id="UP000662637">
    <property type="component" value="Unassembled WGS sequence"/>
</dbReference>
<evidence type="ECO:0000313" key="3">
    <source>
        <dbReference type="EMBL" id="VTJ85924.1"/>
    </source>
</evidence>
<keyword evidence="1" id="KW-0732">Signal</keyword>
<organism evidence="3 4">
    <name type="scientific">Marmota monax</name>
    <name type="common">Woodchuck</name>
    <dbReference type="NCBI Taxonomy" id="9995"/>
    <lineage>
        <taxon>Eukaryota</taxon>
        <taxon>Metazoa</taxon>
        <taxon>Chordata</taxon>
        <taxon>Craniata</taxon>
        <taxon>Vertebrata</taxon>
        <taxon>Euteleostomi</taxon>
        <taxon>Mammalia</taxon>
        <taxon>Eutheria</taxon>
        <taxon>Euarchontoglires</taxon>
        <taxon>Glires</taxon>
        <taxon>Rodentia</taxon>
        <taxon>Sciuromorpha</taxon>
        <taxon>Sciuridae</taxon>
        <taxon>Xerinae</taxon>
        <taxon>Marmotini</taxon>
        <taxon>Marmota</taxon>
    </lineage>
</organism>
<dbReference type="EMBL" id="WJEC01003140">
    <property type="protein sequence ID" value="KAF7475399.1"/>
    <property type="molecule type" value="Genomic_DNA"/>
</dbReference>
<reference evidence="2" key="2">
    <citation type="submission" date="2020-08" db="EMBL/GenBank/DDBJ databases">
        <authorList>
            <person name="Shumante A."/>
            <person name="Zimin A.V."/>
            <person name="Puiu D."/>
            <person name="Salzberg S.L."/>
        </authorList>
    </citation>
    <scope>NUCLEOTIDE SEQUENCE</scope>
    <source>
        <strain evidence="2">WC2-LM</strain>
        <tissue evidence="2">Liver</tissue>
    </source>
</reference>